<comment type="similarity">
    <text evidence="2 10">Belongs to the glycosyltransferase 2 family. GalNAc-T subfamily.</text>
</comment>
<dbReference type="Pfam" id="PF00535">
    <property type="entry name" value="Glycos_transf_2"/>
    <property type="match status" value="1"/>
</dbReference>
<dbReference type="SUPFAM" id="SSF53448">
    <property type="entry name" value="Nucleotide-diphospho-sugar transferases"/>
    <property type="match status" value="1"/>
</dbReference>
<keyword evidence="6" id="KW-1133">Transmembrane helix</keyword>
<dbReference type="EC" id="2.4.1.-" evidence="10"/>
<keyword evidence="5" id="KW-0735">Signal-anchor</keyword>
<protein>
    <recommendedName>
        <fullName evidence="10">Polypeptide N-acetylgalactosaminyltransferase</fullName>
        <ecNumber evidence="10">2.4.1.-</ecNumber>
    </recommendedName>
    <alternativeName>
        <fullName evidence="10">Protein-UDP acetylgalactosaminyltransferase</fullName>
    </alternativeName>
</protein>
<evidence type="ECO:0000256" key="5">
    <source>
        <dbReference type="ARBA" id="ARBA00022968"/>
    </source>
</evidence>
<dbReference type="GeneID" id="100366975"/>
<dbReference type="CDD" id="cd02510">
    <property type="entry name" value="pp-GalNAc-T"/>
    <property type="match status" value="1"/>
</dbReference>
<organism evidence="14 15">
    <name type="scientific">Saccoglossus kowalevskii</name>
    <name type="common">Acorn worm</name>
    <dbReference type="NCBI Taxonomy" id="10224"/>
    <lineage>
        <taxon>Eukaryota</taxon>
        <taxon>Metazoa</taxon>
        <taxon>Hemichordata</taxon>
        <taxon>Enteropneusta</taxon>
        <taxon>Harrimaniidae</taxon>
        <taxon>Saccoglossus</taxon>
    </lineage>
</organism>
<evidence type="ECO:0000256" key="2">
    <source>
        <dbReference type="ARBA" id="ARBA00005680"/>
    </source>
</evidence>
<comment type="cofactor">
    <cofactor evidence="10">
        <name>Mn(2+)</name>
        <dbReference type="ChEBI" id="CHEBI:29035"/>
    </cofactor>
</comment>
<evidence type="ECO:0000256" key="3">
    <source>
        <dbReference type="ARBA" id="ARBA00022692"/>
    </source>
</evidence>
<keyword evidence="9 10" id="KW-1015">Disulfide bond</keyword>
<evidence type="ECO:0000256" key="1">
    <source>
        <dbReference type="ARBA" id="ARBA00004323"/>
    </source>
</evidence>
<comment type="subcellular location">
    <subcellularLocation>
        <location evidence="1 10">Golgi apparatus membrane</location>
        <topology evidence="1 10">Single-pass type II membrane protein</topology>
    </subcellularLocation>
</comment>
<evidence type="ECO:0000256" key="7">
    <source>
        <dbReference type="ARBA" id="ARBA00023034"/>
    </source>
</evidence>
<keyword evidence="8" id="KW-0472">Membrane</keyword>
<sequence length="497" mass="57119">MQMETYKIQDMPKPVNRDGPGEQGKPVIIEPEFKKERDEKWKINEFNLMASDKIALNRSLPDVRPRGCNDKKYPGKLPTTSVIVVFHNEAWSTLLRTTHSIINRSPRELLMEVILVDDCSTQEHLKKPLDDYVAKLPVPVHVERMEVRSGLIRSRLRGGSVAKGDVLTYLDSHCECTEGWLEPLVSRIGDDRKTRVQPIIDIIDDRSFAYIGASESNSGGFTWQLQHQWVRIPEYEQNRRVSEYDNIRQVTLFHRTPTMAGGLFSINKTYFEKMGAYDTGMDVWGGENIEMSFRIWMCGGKIEIIPCSRIGHVYRRYIPYSFPNGSDPTIYRNAMRVAEVWMDHYKKFFYATQTKLHMVDYGDVSDRLELRRKLGCHNFTWYLKNIIPEMILPVDDANYFGEIRNDATGLCLDSASGKPLRVDICAATSDQIFTLTSDHQLRIGKECLMKDDFSNRAVRLGQQIQKIRQLEPIPETKRPVCHPLGGLPLGVLEPNTS</sequence>
<evidence type="ECO:0000313" key="14">
    <source>
        <dbReference type="Proteomes" id="UP000694865"/>
    </source>
</evidence>
<evidence type="ECO:0000256" key="6">
    <source>
        <dbReference type="ARBA" id="ARBA00022989"/>
    </source>
</evidence>
<dbReference type="Proteomes" id="UP000694865">
    <property type="component" value="Unplaced"/>
</dbReference>
<accession>A0ABM0GUI8</accession>
<feature type="domain" description="Glycosyltransferase 2-like" evidence="12">
    <location>
        <begin position="81"/>
        <end position="271"/>
    </location>
</feature>
<evidence type="ECO:0000259" key="13">
    <source>
        <dbReference type="Pfam" id="PF00652"/>
    </source>
</evidence>
<keyword evidence="10" id="KW-0328">Glycosyltransferase</keyword>
<evidence type="ECO:0000313" key="15">
    <source>
        <dbReference type="RefSeq" id="XP_002737638.1"/>
    </source>
</evidence>
<gene>
    <name evidence="15" type="primary">LOC100366975</name>
</gene>
<evidence type="ECO:0000256" key="8">
    <source>
        <dbReference type="ARBA" id="ARBA00023136"/>
    </source>
</evidence>
<dbReference type="Gene3D" id="2.80.10.50">
    <property type="match status" value="1"/>
</dbReference>
<dbReference type="InterPro" id="IPR029044">
    <property type="entry name" value="Nucleotide-diphossugar_trans"/>
</dbReference>
<dbReference type="InterPro" id="IPR001173">
    <property type="entry name" value="Glyco_trans_2-like"/>
</dbReference>
<keyword evidence="4 10" id="KW-0430">Lectin</keyword>
<dbReference type="InterPro" id="IPR000772">
    <property type="entry name" value="Ricin_B_lectin"/>
</dbReference>
<evidence type="ECO:0000256" key="4">
    <source>
        <dbReference type="ARBA" id="ARBA00022734"/>
    </source>
</evidence>
<dbReference type="InterPro" id="IPR035992">
    <property type="entry name" value="Ricin_B-like_lectins"/>
</dbReference>
<name>A0ABM0GUI8_SACKO</name>
<dbReference type="InterPro" id="IPR045885">
    <property type="entry name" value="GalNAc-T"/>
</dbReference>
<feature type="region of interest" description="Disordered" evidence="11">
    <location>
        <begin position="1"/>
        <end position="26"/>
    </location>
</feature>
<evidence type="ECO:0000256" key="9">
    <source>
        <dbReference type="ARBA" id="ARBA00023157"/>
    </source>
</evidence>
<dbReference type="RefSeq" id="XP_002737638.1">
    <property type="nucleotide sequence ID" value="XM_002737592.1"/>
</dbReference>
<dbReference type="SUPFAM" id="SSF50370">
    <property type="entry name" value="Ricin B-like lectins"/>
    <property type="match status" value="1"/>
</dbReference>
<dbReference type="Pfam" id="PF00652">
    <property type="entry name" value="Ricin_B_lectin"/>
    <property type="match status" value="1"/>
</dbReference>
<evidence type="ECO:0000259" key="12">
    <source>
        <dbReference type="Pfam" id="PF00535"/>
    </source>
</evidence>
<proteinExistence type="inferred from homology"/>
<evidence type="ECO:0000256" key="11">
    <source>
        <dbReference type="SAM" id="MobiDB-lite"/>
    </source>
</evidence>
<dbReference type="PANTHER" id="PTHR11675">
    <property type="entry name" value="N-ACETYLGALACTOSAMINYLTRANSFERASE"/>
    <property type="match status" value="1"/>
</dbReference>
<dbReference type="PANTHER" id="PTHR11675:SF101">
    <property type="entry name" value="POLYPEPTIDE N-ACETYLGALACTOSAMINYLTRANSFERASE 5"/>
    <property type="match status" value="1"/>
</dbReference>
<dbReference type="Gene3D" id="3.90.550.10">
    <property type="entry name" value="Spore Coat Polysaccharide Biosynthesis Protein SpsA, Chain A"/>
    <property type="match status" value="1"/>
</dbReference>
<keyword evidence="3" id="KW-0812">Transmembrane</keyword>
<comment type="pathway">
    <text evidence="10">Protein modification; protein glycosylation.</text>
</comment>
<evidence type="ECO:0000256" key="10">
    <source>
        <dbReference type="RuleBase" id="RU361242"/>
    </source>
</evidence>
<keyword evidence="10" id="KW-0808">Transferase</keyword>
<reference evidence="15" key="1">
    <citation type="submission" date="2025-08" db="UniProtKB">
        <authorList>
            <consortium name="RefSeq"/>
        </authorList>
    </citation>
    <scope>IDENTIFICATION</scope>
    <source>
        <tissue evidence="15">Testes</tissue>
    </source>
</reference>
<feature type="domain" description="Ricin B lectin" evidence="13">
    <location>
        <begin position="400"/>
        <end position="459"/>
    </location>
</feature>
<keyword evidence="7 10" id="KW-0333">Golgi apparatus</keyword>
<keyword evidence="10" id="KW-0464">Manganese</keyword>
<keyword evidence="14" id="KW-1185">Reference proteome</keyword>